<evidence type="ECO:0000256" key="1">
    <source>
        <dbReference type="SAM" id="SignalP"/>
    </source>
</evidence>
<evidence type="ECO:0000313" key="2">
    <source>
        <dbReference type="EMBL" id="ACN81339.1"/>
    </source>
</evidence>
<feature type="signal peptide" evidence="1">
    <location>
        <begin position="1"/>
        <end position="19"/>
    </location>
</feature>
<sequence length="79" mass="9253">WHKHLAIILLCQRSVLVGGVCVIFENNLCEICAWKVNKRRRIEILRIRGVLAVPQKQQQVCFGPDVTFARSKQRRLERN</sequence>
<accession>C0PV62</accession>
<organism evidence="2">
    <name type="scientific">Drosophila melanogaster</name>
    <name type="common">Fruit fly</name>
    <dbReference type="NCBI Taxonomy" id="7227"/>
    <lineage>
        <taxon>Eukaryota</taxon>
        <taxon>Metazoa</taxon>
        <taxon>Ecdysozoa</taxon>
        <taxon>Arthropoda</taxon>
        <taxon>Hexapoda</taxon>
        <taxon>Insecta</taxon>
        <taxon>Pterygota</taxon>
        <taxon>Neoptera</taxon>
        <taxon>Endopterygota</taxon>
        <taxon>Diptera</taxon>
        <taxon>Brachycera</taxon>
        <taxon>Muscomorpha</taxon>
        <taxon>Ephydroidea</taxon>
        <taxon>Drosophilidae</taxon>
        <taxon>Drosophila</taxon>
        <taxon>Sophophora</taxon>
    </lineage>
</organism>
<dbReference type="AlphaFoldDB" id="C0PV62"/>
<gene>
    <name evidence="2" type="primary">CG15673-RB</name>
</gene>
<protein>
    <submittedName>
        <fullName evidence="2">MIP07434p</fullName>
    </submittedName>
</protein>
<feature type="chain" id="PRO_5002901945" evidence="1">
    <location>
        <begin position="20"/>
        <end position="79"/>
    </location>
</feature>
<keyword evidence="1" id="KW-0732">Signal</keyword>
<proteinExistence type="evidence at transcript level"/>
<name>C0PV62_DROME</name>
<reference evidence="2" key="1">
    <citation type="submission" date="2009-03" db="EMBL/GenBank/DDBJ databases">
        <authorList>
            <person name="Carlson J."/>
            <person name="Booth B."/>
            <person name="Frise E."/>
            <person name="Sandler J."/>
            <person name="Wan K."/>
            <person name="Yu C."/>
            <person name="Celniker S."/>
        </authorList>
    </citation>
    <scope>NUCLEOTIDE SEQUENCE</scope>
</reference>
<dbReference type="EMBL" id="BT072918">
    <property type="protein sequence ID" value="ACN81339.1"/>
    <property type="molecule type" value="mRNA"/>
</dbReference>
<feature type="non-terminal residue" evidence="2">
    <location>
        <position position="1"/>
    </location>
</feature>